<feature type="transmembrane region" description="Helical" evidence="2">
    <location>
        <begin position="180"/>
        <end position="200"/>
    </location>
</feature>
<evidence type="ECO:0000256" key="1">
    <source>
        <dbReference type="SAM" id="MobiDB-lite"/>
    </source>
</evidence>
<dbReference type="SUPFAM" id="SSF103481">
    <property type="entry name" value="Multidrug resistance efflux transporter EmrE"/>
    <property type="match status" value="1"/>
</dbReference>
<feature type="compositionally biased region" description="Low complexity" evidence="1">
    <location>
        <begin position="35"/>
        <end position="47"/>
    </location>
</feature>
<evidence type="ECO:0000256" key="2">
    <source>
        <dbReference type="SAM" id="Phobius"/>
    </source>
</evidence>
<dbReference type="OrthoDB" id="46352at2759"/>
<reference evidence="3 4" key="1">
    <citation type="submission" date="2011-10" db="EMBL/GenBank/DDBJ databases">
        <authorList>
            <person name="Genoscope - CEA"/>
        </authorList>
    </citation>
    <scope>NUCLEOTIDE SEQUENCE [LARGE SCALE GENOMIC DNA]</scope>
    <source>
        <strain evidence="3 4">RCC 1105</strain>
    </source>
</reference>
<dbReference type="KEGG" id="bpg:Bathy16g00290"/>
<keyword evidence="2" id="KW-0472">Membrane</keyword>
<dbReference type="Proteomes" id="UP000198341">
    <property type="component" value="Chromosome 16"/>
</dbReference>
<dbReference type="InterPro" id="IPR037185">
    <property type="entry name" value="EmrE-like"/>
</dbReference>
<sequence length="630" mass="66429">MSGSEVNYGATDEEESVTRRRRPSLFARQDSNEFSSSSIKAGSTGSSDLGSVVTPSVRSLKVGGRFGSIHSLSGFGGSFVAGDGEEDLEEEDLESGLGRRRRSQNNESFSDLARRRSAMRRRGRSSEEGLSIASSASSTISSISVSVKGNDRLSNADTLLEKVGEDKQERQCAPHCAPHIFVWGIPGALCATSYALYNVFIKLGSYSISPVLGGVILQFVACLLGVGLLVFDRRKSEYNVWQELKESDRVGIIWCCGAGLAVGTAEMLSFYVSSLGVSASQSIPVIIGGSVVFDVILGVSFLNESFGLKAMLGVPVIVAGISSVASSVTGTEGGSVTIAALLGFGSSSLAANETVELELVDWIGPAIACAMAYALYNVFIKHGSDTMNPVLGGVILQIVAMILGSSFLGILLRAGFSEILHYDIKGIFWACMAGFSVGTAEILSFYVSSLGVPVSISTSTVVGGSVVLGSLIGWIALGDIITFGSGFGVLFVLCGVISVAMDAGDHDEDEVISDDGANVSSKTIGGDGTVNQYNDFFKKVLDREKQESPEQGKGTDAIMNPAALEKKNNRYIPAIDSINEEGSVHRPTSPMLARFLVGTDPLAAENLEDYYFGKPFAGLSSDSETDSSRR</sequence>
<feature type="compositionally biased region" description="Acidic residues" evidence="1">
    <location>
        <begin position="83"/>
        <end position="94"/>
    </location>
</feature>
<feature type="transmembrane region" description="Helical" evidence="2">
    <location>
        <begin position="206"/>
        <end position="231"/>
    </location>
</feature>
<dbReference type="GeneID" id="19011195"/>
<feature type="transmembrane region" description="Helical" evidence="2">
    <location>
        <begin position="483"/>
        <end position="501"/>
    </location>
</feature>
<feature type="transmembrane region" description="Helical" evidence="2">
    <location>
        <begin position="283"/>
        <end position="302"/>
    </location>
</feature>
<feature type="region of interest" description="Disordered" evidence="1">
    <location>
        <begin position="81"/>
        <end position="130"/>
    </location>
</feature>
<feature type="transmembrane region" description="Helical" evidence="2">
    <location>
        <begin position="362"/>
        <end position="379"/>
    </location>
</feature>
<protein>
    <submittedName>
        <fullName evidence="3">Uncharacterized protein</fullName>
    </submittedName>
</protein>
<proteinExistence type="predicted"/>
<dbReference type="AlphaFoldDB" id="K8FDA3"/>
<feature type="transmembrane region" description="Helical" evidence="2">
    <location>
        <begin position="252"/>
        <end position="271"/>
    </location>
</feature>
<name>K8FDA3_9CHLO</name>
<evidence type="ECO:0000313" key="4">
    <source>
        <dbReference type="Proteomes" id="UP000198341"/>
    </source>
</evidence>
<gene>
    <name evidence="3" type="ordered locus">Bathy16g00290</name>
</gene>
<feature type="transmembrane region" description="Helical" evidence="2">
    <location>
        <begin position="454"/>
        <end position="477"/>
    </location>
</feature>
<dbReference type="EMBL" id="FO082263">
    <property type="protein sequence ID" value="CCO20283.1"/>
    <property type="molecule type" value="Genomic_DNA"/>
</dbReference>
<accession>K8FDA3</accession>
<feature type="transmembrane region" description="Helical" evidence="2">
    <location>
        <begin position="391"/>
        <end position="414"/>
    </location>
</feature>
<evidence type="ECO:0000313" key="3">
    <source>
        <dbReference type="EMBL" id="CCO20283.1"/>
    </source>
</evidence>
<keyword evidence="4" id="KW-1185">Reference proteome</keyword>
<dbReference type="RefSeq" id="XP_007508666.1">
    <property type="nucleotide sequence ID" value="XM_007508604.1"/>
</dbReference>
<dbReference type="eggNOG" id="ENOG502SSK1">
    <property type="taxonomic scope" value="Eukaryota"/>
</dbReference>
<keyword evidence="2" id="KW-0812">Transmembrane</keyword>
<feature type="transmembrane region" description="Helical" evidence="2">
    <location>
        <begin position="426"/>
        <end position="447"/>
    </location>
</feature>
<organism evidence="3 4">
    <name type="scientific">Bathycoccus prasinos</name>
    <dbReference type="NCBI Taxonomy" id="41875"/>
    <lineage>
        <taxon>Eukaryota</taxon>
        <taxon>Viridiplantae</taxon>
        <taxon>Chlorophyta</taxon>
        <taxon>Mamiellophyceae</taxon>
        <taxon>Mamiellales</taxon>
        <taxon>Bathycoccaceae</taxon>
        <taxon>Bathycoccus</taxon>
    </lineage>
</organism>
<keyword evidence="2" id="KW-1133">Transmembrane helix</keyword>
<feature type="region of interest" description="Disordered" evidence="1">
    <location>
        <begin position="1"/>
        <end position="53"/>
    </location>
</feature>
<feature type="transmembrane region" description="Helical" evidence="2">
    <location>
        <begin position="314"/>
        <end position="342"/>
    </location>
</feature>